<dbReference type="SUPFAM" id="SSF51206">
    <property type="entry name" value="cAMP-binding domain-like"/>
    <property type="match status" value="1"/>
</dbReference>
<comment type="caution">
    <text evidence="6">The sequence shown here is derived from an EMBL/GenBank/DDBJ whole genome shotgun (WGS) entry which is preliminary data.</text>
</comment>
<dbReference type="Gene3D" id="1.10.10.10">
    <property type="entry name" value="Winged helix-like DNA-binding domain superfamily/Winged helix DNA-binding domain"/>
    <property type="match status" value="1"/>
</dbReference>
<reference evidence="6 7" key="1">
    <citation type="submission" date="2019-07" db="EMBL/GenBank/DDBJ databases">
        <title>Whole genome shotgun sequence of Acetobacter oeni NBRC 105207.</title>
        <authorList>
            <person name="Hosoyama A."/>
            <person name="Uohara A."/>
            <person name="Ohji S."/>
            <person name="Ichikawa N."/>
        </authorList>
    </citation>
    <scope>NUCLEOTIDE SEQUENCE [LARGE SCALE GENOMIC DNA]</scope>
    <source>
        <strain evidence="6 7">NBRC 105207</strain>
    </source>
</reference>
<dbReference type="PROSITE" id="PS50042">
    <property type="entry name" value="CNMP_BINDING_3"/>
    <property type="match status" value="1"/>
</dbReference>
<gene>
    <name evidence="6" type="ORF">AOE01nite_19760</name>
</gene>
<dbReference type="GO" id="GO:0003700">
    <property type="term" value="F:DNA-binding transcription factor activity"/>
    <property type="evidence" value="ECO:0007669"/>
    <property type="project" value="InterPro"/>
</dbReference>
<dbReference type="AlphaFoldDB" id="A0A511XLD5"/>
<dbReference type="Pfam" id="PF13545">
    <property type="entry name" value="HTH_Crp_2"/>
    <property type="match status" value="1"/>
</dbReference>
<evidence type="ECO:0000313" key="7">
    <source>
        <dbReference type="Proteomes" id="UP000321746"/>
    </source>
</evidence>
<dbReference type="InterPro" id="IPR012318">
    <property type="entry name" value="HTH_CRP"/>
</dbReference>
<dbReference type="PANTHER" id="PTHR24567">
    <property type="entry name" value="CRP FAMILY TRANSCRIPTIONAL REGULATORY PROTEIN"/>
    <property type="match status" value="1"/>
</dbReference>
<keyword evidence="3" id="KW-0804">Transcription</keyword>
<evidence type="ECO:0000313" key="6">
    <source>
        <dbReference type="EMBL" id="GEN63752.1"/>
    </source>
</evidence>
<dbReference type="EMBL" id="BJYG01000025">
    <property type="protein sequence ID" value="GEN63752.1"/>
    <property type="molecule type" value="Genomic_DNA"/>
</dbReference>
<keyword evidence="2" id="KW-0238">DNA-binding</keyword>
<dbReference type="PROSITE" id="PS00042">
    <property type="entry name" value="HTH_CRP_1"/>
    <property type="match status" value="1"/>
</dbReference>
<dbReference type="PROSITE" id="PS51063">
    <property type="entry name" value="HTH_CRP_2"/>
    <property type="match status" value="1"/>
</dbReference>
<dbReference type="Gene3D" id="2.60.120.10">
    <property type="entry name" value="Jelly Rolls"/>
    <property type="match status" value="1"/>
</dbReference>
<dbReference type="InterPro" id="IPR000595">
    <property type="entry name" value="cNMP-bd_dom"/>
</dbReference>
<evidence type="ECO:0000259" key="4">
    <source>
        <dbReference type="PROSITE" id="PS50042"/>
    </source>
</evidence>
<sequence>MMPSSLTAENTAGRPRRLVIAGMEGCTNCAICEVRAHGVCSALRDDELERLARAAVRMTVPPGHIFIEEGSRATDFFNVTGGTVKLFKSLPDGRRQITGFVSVGHFLGLAVSDRYAFGAEAIDQVKLCRFSRPKLEGMIEEFPRMERRLLAEAANELVTAQDQMLLLGRKTARERVASFLYGQLENHYGDAIPPNAQISFPMTRADIADFLGLTVETVSRTLSGLRKDGLVTLNAGHGITVISPVRLEAIARGGES</sequence>
<dbReference type="SUPFAM" id="SSF46785">
    <property type="entry name" value="Winged helix' DNA-binding domain"/>
    <property type="match status" value="1"/>
</dbReference>
<dbReference type="SMART" id="SM00419">
    <property type="entry name" value="HTH_CRP"/>
    <property type="match status" value="1"/>
</dbReference>
<dbReference type="InterPro" id="IPR014710">
    <property type="entry name" value="RmlC-like_jellyroll"/>
</dbReference>
<organism evidence="6 7">
    <name type="scientific">Acetobacter oeni</name>
    <dbReference type="NCBI Taxonomy" id="304077"/>
    <lineage>
        <taxon>Bacteria</taxon>
        <taxon>Pseudomonadati</taxon>
        <taxon>Pseudomonadota</taxon>
        <taxon>Alphaproteobacteria</taxon>
        <taxon>Acetobacterales</taxon>
        <taxon>Acetobacteraceae</taxon>
        <taxon>Acetobacter</taxon>
    </lineage>
</organism>
<dbReference type="RefSeq" id="WP_146888867.1">
    <property type="nucleotide sequence ID" value="NZ_BJYG01000025.1"/>
</dbReference>
<dbReference type="InterPro" id="IPR036390">
    <property type="entry name" value="WH_DNA-bd_sf"/>
</dbReference>
<dbReference type="GO" id="GO:0003677">
    <property type="term" value="F:DNA binding"/>
    <property type="evidence" value="ECO:0007669"/>
    <property type="project" value="UniProtKB-KW"/>
</dbReference>
<dbReference type="InterPro" id="IPR018490">
    <property type="entry name" value="cNMP-bd_dom_sf"/>
</dbReference>
<proteinExistence type="predicted"/>
<dbReference type="InterPro" id="IPR036388">
    <property type="entry name" value="WH-like_DNA-bd_sf"/>
</dbReference>
<keyword evidence="7" id="KW-1185">Reference proteome</keyword>
<dbReference type="OrthoDB" id="7584044at2"/>
<evidence type="ECO:0000256" key="2">
    <source>
        <dbReference type="ARBA" id="ARBA00023125"/>
    </source>
</evidence>
<dbReference type="PRINTS" id="PR00034">
    <property type="entry name" value="HTHCRP"/>
</dbReference>
<name>A0A511XLD5_9PROT</name>
<evidence type="ECO:0000259" key="5">
    <source>
        <dbReference type="PROSITE" id="PS51063"/>
    </source>
</evidence>
<evidence type="ECO:0000256" key="1">
    <source>
        <dbReference type="ARBA" id="ARBA00023015"/>
    </source>
</evidence>
<feature type="domain" description="HTH crp-type" evidence="5">
    <location>
        <begin position="170"/>
        <end position="245"/>
    </location>
</feature>
<accession>A0A511XLD5</accession>
<dbReference type="Proteomes" id="UP000321746">
    <property type="component" value="Unassembled WGS sequence"/>
</dbReference>
<dbReference type="CDD" id="cd00038">
    <property type="entry name" value="CAP_ED"/>
    <property type="match status" value="1"/>
</dbReference>
<dbReference type="PANTHER" id="PTHR24567:SF75">
    <property type="entry name" value="FUMARATE AND NITRATE REDUCTION REGULATORY PROTEIN"/>
    <property type="match status" value="1"/>
</dbReference>
<dbReference type="InterPro" id="IPR018335">
    <property type="entry name" value="Tscrpt_reg_HTH_Crp-type_CS"/>
</dbReference>
<dbReference type="Pfam" id="PF00027">
    <property type="entry name" value="cNMP_binding"/>
    <property type="match status" value="1"/>
</dbReference>
<feature type="domain" description="Cyclic nucleotide-binding" evidence="4">
    <location>
        <begin position="39"/>
        <end position="108"/>
    </location>
</feature>
<protein>
    <submittedName>
        <fullName evidence="6">Transcriptional regulator</fullName>
    </submittedName>
</protein>
<dbReference type="GO" id="GO:0005829">
    <property type="term" value="C:cytosol"/>
    <property type="evidence" value="ECO:0007669"/>
    <property type="project" value="TreeGrafter"/>
</dbReference>
<evidence type="ECO:0000256" key="3">
    <source>
        <dbReference type="ARBA" id="ARBA00023163"/>
    </source>
</evidence>
<dbReference type="CDD" id="cd00092">
    <property type="entry name" value="HTH_CRP"/>
    <property type="match status" value="1"/>
</dbReference>
<keyword evidence="1" id="KW-0805">Transcription regulation</keyword>
<dbReference type="InterPro" id="IPR050397">
    <property type="entry name" value="Env_Response_Regulators"/>
</dbReference>
<dbReference type="SMART" id="SM00100">
    <property type="entry name" value="cNMP"/>
    <property type="match status" value="1"/>
</dbReference>